<dbReference type="Proteomes" id="UP001054945">
    <property type="component" value="Unassembled WGS sequence"/>
</dbReference>
<protein>
    <submittedName>
        <fullName evidence="2">Uncharacterized protein</fullName>
    </submittedName>
</protein>
<name>A0AAV4UW60_CAEEX</name>
<keyword evidence="3" id="KW-1185">Reference proteome</keyword>
<dbReference type="EMBL" id="BPLR01013556">
    <property type="protein sequence ID" value="GIY61963.1"/>
    <property type="molecule type" value="Genomic_DNA"/>
</dbReference>
<evidence type="ECO:0000313" key="2">
    <source>
        <dbReference type="EMBL" id="GIY61963.1"/>
    </source>
</evidence>
<accession>A0AAV4UW60</accession>
<evidence type="ECO:0000256" key="1">
    <source>
        <dbReference type="SAM" id="MobiDB-lite"/>
    </source>
</evidence>
<gene>
    <name evidence="2" type="ORF">CEXT_433401</name>
</gene>
<reference evidence="2 3" key="1">
    <citation type="submission" date="2021-06" db="EMBL/GenBank/DDBJ databases">
        <title>Caerostris extrusa draft genome.</title>
        <authorList>
            <person name="Kono N."/>
            <person name="Arakawa K."/>
        </authorList>
    </citation>
    <scope>NUCLEOTIDE SEQUENCE [LARGE SCALE GENOMIC DNA]</scope>
</reference>
<proteinExistence type="predicted"/>
<feature type="region of interest" description="Disordered" evidence="1">
    <location>
        <begin position="93"/>
        <end position="123"/>
    </location>
</feature>
<evidence type="ECO:0000313" key="3">
    <source>
        <dbReference type="Proteomes" id="UP001054945"/>
    </source>
</evidence>
<comment type="caution">
    <text evidence="2">The sequence shown here is derived from an EMBL/GenBank/DDBJ whole genome shotgun (WGS) entry which is preliminary data.</text>
</comment>
<dbReference type="AlphaFoldDB" id="A0AAV4UW60"/>
<organism evidence="2 3">
    <name type="scientific">Caerostris extrusa</name>
    <name type="common">Bark spider</name>
    <name type="synonym">Caerostris bankana</name>
    <dbReference type="NCBI Taxonomy" id="172846"/>
    <lineage>
        <taxon>Eukaryota</taxon>
        <taxon>Metazoa</taxon>
        <taxon>Ecdysozoa</taxon>
        <taxon>Arthropoda</taxon>
        <taxon>Chelicerata</taxon>
        <taxon>Arachnida</taxon>
        <taxon>Araneae</taxon>
        <taxon>Araneomorphae</taxon>
        <taxon>Entelegynae</taxon>
        <taxon>Araneoidea</taxon>
        <taxon>Araneidae</taxon>
        <taxon>Caerostris</taxon>
    </lineage>
</organism>
<sequence length="123" mass="14375">MRGDLFARRNESPTRVSRHLNLTRRWIFKLSLENSKLAMRIYTNFTAYNAISYAYCRTDKNAESLLLGCQQRHSRLHELDNNCIQRPALRRESHLSHQRRLHQVSGTSTQRHRLSSLGPASSI</sequence>